<evidence type="ECO:0000259" key="7">
    <source>
        <dbReference type="PROSITE" id="PS51677"/>
    </source>
</evidence>
<evidence type="ECO:0000313" key="9">
    <source>
        <dbReference type="Proteomes" id="UP000503640"/>
    </source>
</evidence>
<keyword evidence="4 6" id="KW-1133">Transmembrane helix</keyword>
<feature type="transmembrane region" description="Helical" evidence="6">
    <location>
        <begin position="274"/>
        <end position="291"/>
    </location>
</feature>
<protein>
    <recommendedName>
        <fullName evidence="7">NodB homology domain-containing protein</fullName>
    </recommendedName>
</protein>
<evidence type="ECO:0000256" key="2">
    <source>
        <dbReference type="ARBA" id="ARBA00022475"/>
    </source>
</evidence>
<evidence type="ECO:0000256" key="1">
    <source>
        <dbReference type="ARBA" id="ARBA00004651"/>
    </source>
</evidence>
<dbReference type="EMBL" id="BJTG01000002">
    <property type="protein sequence ID" value="GEJ56420.1"/>
    <property type="molecule type" value="Genomic_DNA"/>
</dbReference>
<reference evidence="9" key="1">
    <citation type="journal article" date="2020" name="Appl. Environ. Microbiol.">
        <title>Diazotrophic Anaeromyxobacter Isolates from Soils.</title>
        <authorList>
            <person name="Masuda Y."/>
            <person name="Yamanaka H."/>
            <person name="Xu Z.X."/>
            <person name="Shiratori Y."/>
            <person name="Aono T."/>
            <person name="Amachi S."/>
            <person name="Senoo K."/>
            <person name="Itoh H."/>
        </authorList>
    </citation>
    <scope>NUCLEOTIDE SEQUENCE [LARGE SCALE GENOMIC DNA]</scope>
    <source>
        <strain evidence="9">R267</strain>
    </source>
</reference>
<comment type="caution">
    <text evidence="8">The sequence shown here is derived from an EMBL/GenBank/DDBJ whole genome shotgun (WGS) entry which is preliminary data.</text>
</comment>
<dbReference type="Pfam" id="PF01522">
    <property type="entry name" value="Polysacc_deac_1"/>
    <property type="match status" value="1"/>
</dbReference>
<feature type="transmembrane region" description="Helical" evidence="6">
    <location>
        <begin position="546"/>
        <end position="570"/>
    </location>
</feature>
<dbReference type="SUPFAM" id="SSF88713">
    <property type="entry name" value="Glycoside hydrolase/deacetylase"/>
    <property type="match status" value="1"/>
</dbReference>
<dbReference type="PANTHER" id="PTHR10587:SF137">
    <property type="entry name" value="4-DEOXY-4-FORMAMIDO-L-ARABINOSE-PHOSPHOUNDECAPRENOL DEFORMYLASE ARND-RELATED"/>
    <property type="match status" value="1"/>
</dbReference>
<sequence>MPWRKRLLLALAVAAGVALLAGGAAALARGHRAVGAALALAALAGGAAALQACWVRFDLTGASLRRGRRDLRQVALTFDDGPSADTPAVLEALDGAGVRATFFVLGEHALRHPELVREVARRGHLVALHGHRHRKLHLAGPRAVAEEVDLGRAAVRAAGVEPAPFFRAPHGFKGPWLQRALRRRGLTLVGWTRGVWDTELPGADAIAARAAARPRGGEILLLHDGCGTAGRDPRREQTAAALPELVRRWREAGFEFVTIDALAARREAPARGRLARLLGLAALAALVVLAGRNLDPAELRRALAAASPGLLAAAACANLAALALQAGRWLAVVHPVEPRARARDAFFALVAGYAVGLVVPARASDLARAHLMARRTGASMATLAATAVVDHLLGSVALFAVLGLMAALSGLPLWLRSAGTAAFAVAVGALAALWLLRPRGEAADAPSHGPRAMLARLRHGLTAVGRPRALLLSWGFALGGWGAEGLIGWLSLRAFGLPATMELALLVVLATTLSSAASVSPGNAGAFELACVLALSSAGVAREPALAFALGYHAVHLVPVALIGGGWLLAQGHRGSLAREPS</sequence>
<keyword evidence="5 6" id="KW-0472">Membrane</keyword>
<dbReference type="PANTHER" id="PTHR10587">
    <property type="entry name" value="GLYCOSYL TRANSFERASE-RELATED"/>
    <property type="match status" value="1"/>
</dbReference>
<dbReference type="Proteomes" id="UP000503640">
    <property type="component" value="Unassembled WGS sequence"/>
</dbReference>
<dbReference type="InterPro" id="IPR002509">
    <property type="entry name" value="NODB_dom"/>
</dbReference>
<accession>A0A7I9VJT9</accession>
<dbReference type="RefSeq" id="WP_176063881.1">
    <property type="nucleotide sequence ID" value="NZ_BJTG01000002.1"/>
</dbReference>
<proteinExistence type="predicted"/>
<feature type="domain" description="NodB homology" evidence="7">
    <location>
        <begin position="72"/>
        <end position="257"/>
    </location>
</feature>
<keyword evidence="3 6" id="KW-0812">Transmembrane</keyword>
<dbReference type="PROSITE" id="PS51677">
    <property type="entry name" value="NODB"/>
    <property type="match status" value="1"/>
</dbReference>
<dbReference type="InterPro" id="IPR050248">
    <property type="entry name" value="Polysacc_deacetylase_ArnD"/>
</dbReference>
<keyword evidence="2" id="KW-1003">Cell membrane</keyword>
<comment type="subcellular location">
    <subcellularLocation>
        <location evidence="1">Cell membrane</location>
        <topology evidence="1">Multi-pass membrane protein</topology>
    </subcellularLocation>
</comment>
<dbReference type="InterPro" id="IPR022791">
    <property type="entry name" value="L-PG_synthase/AglD"/>
</dbReference>
<feature type="transmembrane region" description="Helical" evidence="6">
    <location>
        <begin position="345"/>
        <end position="363"/>
    </location>
</feature>
<keyword evidence="9" id="KW-1185">Reference proteome</keyword>
<name>A0A7I9VJT9_9BACT</name>
<feature type="transmembrane region" description="Helical" evidence="6">
    <location>
        <begin position="303"/>
        <end position="324"/>
    </location>
</feature>
<feature type="transmembrane region" description="Helical" evidence="6">
    <location>
        <begin position="383"/>
        <end position="406"/>
    </location>
</feature>
<dbReference type="Gene3D" id="3.20.20.370">
    <property type="entry name" value="Glycoside hydrolase/deacetylase"/>
    <property type="match status" value="1"/>
</dbReference>
<dbReference type="GO" id="GO:0005975">
    <property type="term" value="P:carbohydrate metabolic process"/>
    <property type="evidence" value="ECO:0007669"/>
    <property type="project" value="InterPro"/>
</dbReference>
<dbReference type="InterPro" id="IPR011330">
    <property type="entry name" value="Glyco_hydro/deAcase_b/a-brl"/>
</dbReference>
<dbReference type="GO" id="GO:0005886">
    <property type="term" value="C:plasma membrane"/>
    <property type="evidence" value="ECO:0007669"/>
    <property type="project" value="UniProtKB-SubCell"/>
</dbReference>
<dbReference type="AlphaFoldDB" id="A0A7I9VJT9"/>
<evidence type="ECO:0000313" key="8">
    <source>
        <dbReference type="EMBL" id="GEJ56420.1"/>
    </source>
</evidence>
<dbReference type="Pfam" id="PF03706">
    <property type="entry name" value="LPG_synthase_TM"/>
    <property type="match status" value="1"/>
</dbReference>
<evidence type="ECO:0000256" key="4">
    <source>
        <dbReference type="ARBA" id="ARBA00022989"/>
    </source>
</evidence>
<feature type="transmembrane region" description="Helical" evidence="6">
    <location>
        <begin position="38"/>
        <end position="59"/>
    </location>
</feature>
<feature type="transmembrane region" description="Helical" evidence="6">
    <location>
        <begin position="413"/>
        <end position="436"/>
    </location>
</feature>
<gene>
    <name evidence="8" type="ORF">AMYX_11610</name>
</gene>
<feature type="transmembrane region" description="Helical" evidence="6">
    <location>
        <begin position="504"/>
        <end position="526"/>
    </location>
</feature>
<feature type="transmembrane region" description="Helical" evidence="6">
    <location>
        <begin position="471"/>
        <end position="492"/>
    </location>
</feature>
<evidence type="ECO:0000256" key="6">
    <source>
        <dbReference type="SAM" id="Phobius"/>
    </source>
</evidence>
<evidence type="ECO:0000256" key="3">
    <source>
        <dbReference type="ARBA" id="ARBA00022692"/>
    </source>
</evidence>
<organism evidence="8 9">
    <name type="scientific">Anaeromyxobacter diazotrophicus</name>
    <dbReference type="NCBI Taxonomy" id="2590199"/>
    <lineage>
        <taxon>Bacteria</taxon>
        <taxon>Pseudomonadati</taxon>
        <taxon>Myxococcota</taxon>
        <taxon>Myxococcia</taxon>
        <taxon>Myxococcales</taxon>
        <taxon>Cystobacterineae</taxon>
        <taxon>Anaeromyxobacteraceae</taxon>
        <taxon>Anaeromyxobacter</taxon>
    </lineage>
</organism>
<evidence type="ECO:0000256" key="5">
    <source>
        <dbReference type="ARBA" id="ARBA00023136"/>
    </source>
</evidence>
<dbReference type="GO" id="GO:0016810">
    <property type="term" value="F:hydrolase activity, acting on carbon-nitrogen (but not peptide) bonds"/>
    <property type="evidence" value="ECO:0007669"/>
    <property type="project" value="InterPro"/>
</dbReference>